<evidence type="ECO:0000256" key="9">
    <source>
        <dbReference type="ARBA" id="ARBA00022741"/>
    </source>
</evidence>
<evidence type="ECO:0000313" key="20">
    <source>
        <dbReference type="EMBL" id="AUM61664.1"/>
    </source>
</evidence>
<evidence type="ECO:0000259" key="19">
    <source>
        <dbReference type="PROSITE" id="PS52020"/>
    </source>
</evidence>
<dbReference type="GO" id="GO:0003677">
    <property type="term" value="F:DNA binding"/>
    <property type="evidence" value="ECO:0007669"/>
    <property type="project" value="UniProtKB-KW"/>
</dbReference>
<keyword evidence="12" id="KW-0190">Covalent protein-DNA linkage</keyword>
<evidence type="ECO:0000256" key="13">
    <source>
        <dbReference type="ARBA" id="ARBA00023125"/>
    </source>
</evidence>
<comment type="cofactor">
    <cofactor evidence="1">
        <name>Mn(2+)</name>
        <dbReference type="ChEBI" id="CHEBI:29035"/>
    </cofactor>
</comment>
<sequence length="499" mass="55165">MIGHKVDSSLIGQNPDSGIIGANKRSERRYFFLEKKHGYKRLRVAGTAVLPPSTSVPTVMASASTVQTRAWCFTLNNPVRDEPVPATEDPKQWGASYLVYQLEKGESGTPHYQGYLYFPSNRRLAALRRLAPRAHFEPRRGTHDQARDYCRKDDDRLDGPWEQGEPPAPGKRNDLMLLMADVKTGMSEREIAEKYGATWARNHNAIDKYRRLVTNGRSWKTEVTVLYGPSGTGKSRWAYQQHPDAYPFRGGAYWCGYDCHDHVVVDDFVSGTLPYGVALHVLDRYPLVVDVKLGSKPFVARTIIITSNYPPDTWYPNQRSAPLLRRLDNIVYVDSQGIPAIVKGQFDASTFEGSQSPDQGPPPQRPSGENGSSSSRESPADIARRSHGEGSRIATPWQEAQDYGARSRLLCGPCGYDSPVPPSRPARVNDLEASRLDSPSPGSSSSGPIRVGEPSNPQDGRESSPRERRAGQSSPGEAPSPGRFPRSPSSFVDLTSPEM</sequence>
<organism evidence="20">
    <name type="scientific">uncultured virus</name>
    <dbReference type="NCBI Taxonomy" id="340016"/>
    <lineage>
        <taxon>Viruses</taxon>
        <taxon>environmental samples</taxon>
    </lineage>
</organism>
<feature type="compositionally biased region" description="Basic and acidic residues" evidence="18">
    <location>
        <begin position="378"/>
        <end position="390"/>
    </location>
</feature>
<keyword evidence="5" id="KW-0548">Nucleotidyltransferase</keyword>
<keyword evidence="8" id="KW-0479">Metal-binding</keyword>
<dbReference type="GO" id="GO:0016779">
    <property type="term" value="F:nucleotidyltransferase activity"/>
    <property type="evidence" value="ECO:0007669"/>
    <property type="project" value="UniProtKB-KW"/>
</dbReference>
<evidence type="ECO:0000256" key="10">
    <source>
        <dbReference type="ARBA" id="ARBA00022759"/>
    </source>
</evidence>
<proteinExistence type="inferred from homology"/>
<evidence type="ECO:0000256" key="11">
    <source>
        <dbReference type="ARBA" id="ARBA00022801"/>
    </source>
</evidence>
<dbReference type="GO" id="GO:0042025">
    <property type="term" value="C:host cell nucleus"/>
    <property type="evidence" value="ECO:0007669"/>
    <property type="project" value="UniProtKB-SubCell"/>
</dbReference>
<protein>
    <recommendedName>
        <fullName evidence="15">ATP-dependent helicase Rep</fullName>
    </recommendedName>
    <alternativeName>
        <fullName evidence="16">RepP</fullName>
    </alternativeName>
</protein>
<name>A0A2K9LW26_9VIRU</name>
<keyword evidence="7" id="KW-0540">Nuclease</keyword>
<dbReference type="GO" id="GO:0000166">
    <property type="term" value="F:nucleotide binding"/>
    <property type="evidence" value="ECO:0007669"/>
    <property type="project" value="UniProtKB-KW"/>
</dbReference>
<comment type="catalytic activity">
    <reaction evidence="17">
        <text>ATP + H2O = ADP + phosphate + H(+)</text>
        <dbReference type="Rhea" id="RHEA:13065"/>
        <dbReference type="ChEBI" id="CHEBI:15377"/>
        <dbReference type="ChEBI" id="CHEBI:15378"/>
        <dbReference type="ChEBI" id="CHEBI:30616"/>
        <dbReference type="ChEBI" id="CHEBI:43474"/>
        <dbReference type="ChEBI" id="CHEBI:456216"/>
    </reaction>
</comment>
<evidence type="ECO:0000256" key="15">
    <source>
        <dbReference type="ARBA" id="ARBA00030754"/>
    </source>
</evidence>
<dbReference type="GO" id="GO:0016787">
    <property type="term" value="F:hydrolase activity"/>
    <property type="evidence" value="ECO:0007669"/>
    <property type="project" value="UniProtKB-KW"/>
</dbReference>
<evidence type="ECO:0000256" key="12">
    <source>
        <dbReference type="ARBA" id="ARBA00023124"/>
    </source>
</evidence>
<dbReference type="SUPFAM" id="SSF52540">
    <property type="entry name" value="P-loop containing nucleoside triphosphate hydrolases"/>
    <property type="match status" value="1"/>
</dbReference>
<reference evidence="20" key="1">
    <citation type="submission" date="2017-01" db="EMBL/GenBank/DDBJ databases">
        <title>High-throughput sequencing uncovers low homogeneity in the biogeography of single-stranded DNA viruses.</title>
        <authorList>
            <person name="Pearson V.M."/>
            <person name="Rokyta D.R."/>
        </authorList>
    </citation>
    <scope>NUCLEOTIDE SEQUENCE</scope>
</reference>
<comment type="similarity">
    <text evidence="3">Belongs to the nanoviruses/circoviruses replication-associated protein family.</text>
</comment>
<dbReference type="Pfam" id="PF00910">
    <property type="entry name" value="RNA_helicase"/>
    <property type="match status" value="1"/>
</dbReference>
<feature type="compositionally biased region" description="Basic and acidic residues" evidence="18">
    <location>
        <begin position="135"/>
        <end position="159"/>
    </location>
</feature>
<keyword evidence="9" id="KW-0547">Nucleotide-binding</keyword>
<dbReference type="Pfam" id="PF02407">
    <property type="entry name" value="Viral_Rep"/>
    <property type="match status" value="1"/>
</dbReference>
<dbReference type="PROSITE" id="PS52020">
    <property type="entry name" value="CRESS_DNA_REP"/>
    <property type="match status" value="1"/>
</dbReference>
<dbReference type="Gene3D" id="3.40.1310.20">
    <property type="match status" value="1"/>
</dbReference>
<dbReference type="InterPro" id="IPR049912">
    <property type="entry name" value="CRESS_DNA_REP"/>
</dbReference>
<evidence type="ECO:0000256" key="2">
    <source>
        <dbReference type="ARBA" id="ARBA00004147"/>
    </source>
</evidence>
<accession>A0A2K9LW26</accession>
<dbReference type="InterPro" id="IPR000605">
    <property type="entry name" value="Helicase_SF3_ssDNA/RNA_vir"/>
</dbReference>
<evidence type="ECO:0000256" key="6">
    <source>
        <dbReference type="ARBA" id="ARBA00022705"/>
    </source>
</evidence>
<feature type="compositionally biased region" description="Low complexity" evidence="18">
    <location>
        <begin position="438"/>
        <end position="448"/>
    </location>
</feature>
<evidence type="ECO:0000256" key="5">
    <source>
        <dbReference type="ARBA" id="ARBA00022695"/>
    </source>
</evidence>
<feature type="compositionally biased region" description="Low complexity" evidence="18">
    <location>
        <begin position="366"/>
        <end position="377"/>
    </location>
</feature>
<evidence type="ECO:0000256" key="3">
    <source>
        <dbReference type="ARBA" id="ARBA00008545"/>
    </source>
</evidence>
<dbReference type="GO" id="GO:0046872">
    <property type="term" value="F:metal ion binding"/>
    <property type="evidence" value="ECO:0007669"/>
    <property type="project" value="UniProtKB-KW"/>
</dbReference>
<evidence type="ECO:0000256" key="14">
    <source>
        <dbReference type="ARBA" id="ARBA00023268"/>
    </source>
</evidence>
<feature type="compositionally biased region" description="Low complexity" evidence="18">
    <location>
        <begin position="479"/>
        <end position="491"/>
    </location>
</feature>
<dbReference type="GO" id="GO:0006260">
    <property type="term" value="P:DNA replication"/>
    <property type="evidence" value="ECO:0007669"/>
    <property type="project" value="UniProtKB-KW"/>
</dbReference>
<evidence type="ECO:0000256" key="18">
    <source>
        <dbReference type="SAM" id="MobiDB-lite"/>
    </source>
</evidence>
<keyword evidence="4" id="KW-0808">Transferase</keyword>
<keyword evidence="14" id="KW-0511">Multifunctional enzyme</keyword>
<feature type="region of interest" description="Disordered" evidence="18">
    <location>
        <begin position="419"/>
        <end position="499"/>
    </location>
</feature>
<dbReference type="EMBL" id="KY487795">
    <property type="protein sequence ID" value="AUM61664.1"/>
    <property type="molecule type" value="Genomic_DNA"/>
</dbReference>
<evidence type="ECO:0000256" key="16">
    <source>
        <dbReference type="ARBA" id="ARBA00032243"/>
    </source>
</evidence>
<keyword evidence="13" id="KW-0238">DNA-binding</keyword>
<dbReference type="GO" id="GO:0003724">
    <property type="term" value="F:RNA helicase activity"/>
    <property type="evidence" value="ECO:0007669"/>
    <property type="project" value="InterPro"/>
</dbReference>
<dbReference type="GO" id="GO:0004519">
    <property type="term" value="F:endonuclease activity"/>
    <property type="evidence" value="ECO:0007669"/>
    <property type="project" value="UniProtKB-KW"/>
</dbReference>
<feature type="region of interest" description="Disordered" evidence="18">
    <location>
        <begin position="350"/>
        <end position="400"/>
    </location>
</feature>
<feature type="compositionally biased region" description="Basic and acidic residues" evidence="18">
    <location>
        <begin position="459"/>
        <end position="470"/>
    </location>
</feature>
<evidence type="ECO:0000256" key="4">
    <source>
        <dbReference type="ARBA" id="ARBA00022679"/>
    </source>
</evidence>
<feature type="region of interest" description="Disordered" evidence="18">
    <location>
        <begin position="135"/>
        <end position="172"/>
    </location>
</feature>
<evidence type="ECO:0000256" key="7">
    <source>
        <dbReference type="ARBA" id="ARBA00022722"/>
    </source>
</evidence>
<feature type="domain" description="CRESS-DNA virus Rep endonuclease" evidence="19">
    <location>
        <begin position="65"/>
        <end position="166"/>
    </location>
</feature>
<keyword evidence="10" id="KW-0255">Endonuclease</keyword>
<gene>
    <name evidence="20" type="primary">Rep</name>
</gene>
<dbReference type="GO" id="GO:0003723">
    <property type="term" value="F:RNA binding"/>
    <property type="evidence" value="ECO:0007669"/>
    <property type="project" value="InterPro"/>
</dbReference>
<evidence type="ECO:0000256" key="1">
    <source>
        <dbReference type="ARBA" id="ARBA00001936"/>
    </source>
</evidence>
<evidence type="ECO:0000256" key="8">
    <source>
        <dbReference type="ARBA" id="ARBA00022723"/>
    </source>
</evidence>
<keyword evidence="11" id="KW-0378">Hydrolase</keyword>
<comment type="subcellular location">
    <subcellularLocation>
        <location evidence="2">Host nucleus</location>
    </subcellularLocation>
</comment>
<dbReference type="InterPro" id="IPR027417">
    <property type="entry name" value="P-loop_NTPase"/>
</dbReference>
<evidence type="ECO:0000256" key="17">
    <source>
        <dbReference type="ARBA" id="ARBA00049360"/>
    </source>
</evidence>
<keyword evidence="6" id="KW-0235">DNA replication</keyword>